<organism evidence="2 3">
    <name type="scientific">Desulfoluna limicola</name>
    <dbReference type="NCBI Taxonomy" id="2810562"/>
    <lineage>
        <taxon>Bacteria</taxon>
        <taxon>Pseudomonadati</taxon>
        <taxon>Thermodesulfobacteriota</taxon>
        <taxon>Desulfobacteria</taxon>
        <taxon>Desulfobacterales</taxon>
        <taxon>Desulfolunaceae</taxon>
        <taxon>Desulfoluna</taxon>
    </lineage>
</organism>
<feature type="transmembrane region" description="Helical" evidence="1">
    <location>
        <begin position="132"/>
        <end position="150"/>
    </location>
</feature>
<dbReference type="PANTHER" id="PTHR41771">
    <property type="entry name" value="MEMBRANE PROTEIN-RELATED"/>
    <property type="match status" value="1"/>
</dbReference>
<feature type="transmembrane region" description="Helical" evidence="1">
    <location>
        <begin position="15"/>
        <end position="32"/>
    </location>
</feature>
<sequence>MNDPVKPSRYNLKTVAEWFFILAAMVALFLGGQRWLGAGDDSNVSELPGTVISVDNEEILQAGAGAVGTQFATVVINAGEWKGHQVEAVNHLNGQLDMDEIYVPGDTILLAVQVVNQQITDARAINSYRQNWELLLFAVFAVALVAYSRLIGLKALLSFMASLGVLWCFYIPNLLAGTAPLPLSLAVLVLLSMVIILSVAGFTRQGIAAFLGTVCGLAVTLALTIFFGEKLKLAGMTTPFSTTLLVQGGYGLNFQHIFYSAVLLGASGAAMDIAMDVSVSMNEIKVKRPDIGVRELIQSGFNIGRMVIGTMSTTLLLAYSGGYLTMLMVFVSQGTSFTRIVNMKLVAAEIFRILIGSIGLVMVAPVTAVIAGVLLNVGFEGWRERRSIAGDDEVVDG</sequence>
<evidence type="ECO:0000313" key="3">
    <source>
        <dbReference type="Proteomes" id="UP001320148"/>
    </source>
</evidence>
<protein>
    <submittedName>
        <fullName evidence="2">Membrane protein</fullName>
    </submittedName>
</protein>
<reference evidence="2 3" key="1">
    <citation type="submission" date="2021-02" db="EMBL/GenBank/DDBJ databases">
        <title>Complete genome of Desulfoluna sp. strain ASN36.</title>
        <authorList>
            <person name="Takahashi A."/>
            <person name="Kojima H."/>
            <person name="Fukui M."/>
        </authorList>
    </citation>
    <scope>NUCLEOTIDE SEQUENCE [LARGE SCALE GENOMIC DNA]</scope>
    <source>
        <strain evidence="2 3">ASN36</strain>
    </source>
</reference>
<feature type="transmembrane region" description="Helical" evidence="1">
    <location>
        <begin position="183"/>
        <end position="201"/>
    </location>
</feature>
<dbReference type="EMBL" id="AP024488">
    <property type="protein sequence ID" value="BCS95551.1"/>
    <property type="molecule type" value="Genomic_DNA"/>
</dbReference>
<dbReference type="InterPro" id="IPR012507">
    <property type="entry name" value="YibE_F"/>
</dbReference>
<name>A0ABM7PD74_9BACT</name>
<keyword evidence="1" id="KW-0812">Transmembrane</keyword>
<dbReference type="PANTHER" id="PTHR41771:SF1">
    <property type="entry name" value="MEMBRANE PROTEIN"/>
    <property type="match status" value="1"/>
</dbReference>
<evidence type="ECO:0000256" key="1">
    <source>
        <dbReference type="SAM" id="Phobius"/>
    </source>
</evidence>
<keyword evidence="1" id="KW-1133">Transmembrane helix</keyword>
<feature type="transmembrane region" description="Helical" evidence="1">
    <location>
        <begin position="350"/>
        <end position="377"/>
    </location>
</feature>
<accession>A0ABM7PD74</accession>
<feature type="transmembrane region" description="Helical" evidence="1">
    <location>
        <begin position="306"/>
        <end position="330"/>
    </location>
</feature>
<feature type="transmembrane region" description="Helical" evidence="1">
    <location>
        <begin position="207"/>
        <end position="227"/>
    </location>
</feature>
<gene>
    <name evidence="2" type="ORF">DSLASN_11830</name>
</gene>
<keyword evidence="3" id="KW-1185">Reference proteome</keyword>
<feature type="transmembrane region" description="Helical" evidence="1">
    <location>
        <begin position="156"/>
        <end position="176"/>
    </location>
</feature>
<keyword evidence="1" id="KW-0472">Membrane</keyword>
<dbReference type="RefSeq" id="WP_236891792.1">
    <property type="nucleotide sequence ID" value="NZ_AP024488.1"/>
</dbReference>
<dbReference type="Proteomes" id="UP001320148">
    <property type="component" value="Chromosome"/>
</dbReference>
<proteinExistence type="predicted"/>
<dbReference type="Pfam" id="PF07907">
    <property type="entry name" value="YibE_F"/>
    <property type="match status" value="1"/>
</dbReference>
<evidence type="ECO:0000313" key="2">
    <source>
        <dbReference type="EMBL" id="BCS95551.1"/>
    </source>
</evidence>